<evidence type="ECO:0000313" key="2">
    <source>
        <dbReference type="EMBL" id="JAD54139.1"/>
    </source>
</evidence>
<feature type="transmembrane region" description="Helical" evidence="1">
    <location>
        <begin position="6"/>
        <end position="28"/>
    </location>
</feature>
<proteinExistence type="predicted"/>
<sequence>MVRFIIVLALCCHLMVNLLNLRSFIFMIRIMKYQIEFMRWILPRGWKMNSIGISSKVYYRC</sequence>
<dbReference type="AlphaFoldDB" id="A0A0A9AQZ9"/>
<protein>
    <submittedName>
        <fullName evidence="2">Uncharacterized protein</fullName>
    </submittedName>
</protein>
<reference evidence="2" key="2">
    <citation type="journal article" date="2015" name="Data Brief">
        <title>Shoot transcriptome of the giant reed, Arundo donax.</title>
        <authorList>
            <person name="Barrero R.A."/>
            <person name="Guerrero F.D."/>
            <person name="Moolhuijzen P."/>
            <person name="Goolsby J.A."/>
            <person name="Tidwell J."/>
            <person name="Bellgard S.E."/>
            <person name="Bellgard M.I."/>
        </authorList>
    </citation>
    <scope>NUCLEOTIDE SEQUENCE</scope>
    <source>
        <tissue evidence="2">Shoot tissue taken approximately 20 cm above the soil surface</tissue>
    </source>
</reference>
<accession>A0A0A9AQZ9</accession>
<reference evidence="2" key="1">
    <citation type="submission" date="2014-09" db="EMBL/GenBank/DDBJ databases">
        <authorList>
            <person name="Magalhaes I.L.F."/>
            <person name="Oliveira U."/>
            <person name="Santos F.R."/>
            <person name="Vidigal T.H.D.A."/>
            <person name="Brescovit A.D."/>
            <person name="Santos A.J."/>
        </authorList>
    </citation>
    <scope>NUCLEOTIDE SEQUENCE</scope>
    <source>
        <tissue evidence="2">Shoot tissue taken approximately 20 cm above the soil surface</tissue>
    </source>
</reference>
<evidence type="ECO:0000256" key="1">
    <source>
        <dbReference type="SAM" id="Phobius"/>
    </source>
</evidence>
<keyword evidence="1" id="KW-0472">Membrane</keyword>
<keyword evidence="1" id="KW-0812">Transmembrane</keyword>
<organism evidence="2">
    <name type="scientific">Arundo donax</name>
    <name type="common">Giant reed</name>
    <name type="synonym">Donax arundinaceus</name>
    <dbReference type="NCBI Taxonomy" id="35708"/>
    <lineage>
        <taxon>Eukaryota</taxon>
        <taxon>Viridiplantae</taxon>
        <taxon>Streptophyta</taxon>
        <taxon>Embryophyta</taxon>
        <taxon>Tracheophyta</taxon>
        <taxon>Spermatophyta</taxon>
        <taxon>Magnoliopsida</taxon>
        <taxon>Liliopsida</taxon>
        <taxon>Poales</taxon>
        <taxon>Poaceae</taxon>
        <taxon>PACMAD clade</taxon>
        <taxon>Arundinoideae</taxon>
        <taxon>Arundineae</taxon>
        <taxon>Arundo</taxon>
    </lineage>
</organism>
<name>A0A0A9AQZ9_ARUDO</name>
<dbReference type="EMBL" id="GBRH01243756">
    <property type="protein sequence ID" value="JAD54139.1"/>
    <property type="molecule type" value="Transcribed_RNA"/>
</dbReference>
<keyword evidence="1" id="KW-1133">Transmembrane helix</keyword>